<dbReference type="InterPro" id="IPR029035">
    <property type="entry name" value="DHS-like_NAD/FAD-binding_dom"/>
</dbReference>
<dbReference type="InterPro" id="IPR000399">
    <property type="entry name" value="TPP-bd_CS"/>
</dbReference>
<reference evidence="7 8" key="1">
    <citation type="submission" date="2015-12" db="EMBL/GenBank/DDBJ databases">
        <title>Genome sequence of Thalassospira lucentensis MCCC 1A02072.</title>
        <authorList>
            <person name="Lu L."/>
            <person name="Lai Q."/>
            <person name="Shao Z."/>
            <person name="Qian P."/>
        </authorList>
    </citation>
    <scope>NUCLEOTIDE SEQUENCE [LARGE SCALE GENOMIC DNA]</scope>
    <source>
        <strain evidence="7 8">MCCC 1A02072</strain>
    </source>
</reference>
<dbReference type="PANTHER" id="PTHR18968:SF120">
    <property type="entry name" value="ACETOLACTATE SYNTHASE LARGE SUBUNIT"/>
    <property type="match status" value="1"/>
</dbReference>
<proteinExistence type="inferred from homology"/>
<protein>
    <submittedName>
        <fullName evidence="7">Thiamine pyrophosphate-binding protein</fullName>
    </submittedName>
</protein>
<dbReference type="SUPFAM" id="SSF52467">
    <property type="entry name" value="DHS-like NAD/FAD-binding domain"/>
    <property type="match status" value="1"/>
</dbReference>
<dbReference type="RefSeq" id="WP_062947842.1">
    <property type="nucleotide sequence ID" value="NZ_LPVY01000002.1"/>
</dbReference>
<dbReference type="InterPro" id="IPR029061">
    <property type="entry name" value="THDP-binding"/>
</dbReference>
<accession>A0A154LAF7</accession>
<evidence type="ECO:0000313" key="7">
    <source>
        <dbReference type="EMBL" id="KZB68944.1"/>
    </source>
</evidence>
<name>A0A154LAF7_9PROT</name>
<evidence type="ECO:0000313" key="8">
    <source>
        <dbReference type="Proteomes" id="UP000076335"/>
    </source>
</evidence>
<sequence>MQRTGGQLIADVLVQQGVDRIFGVPGESFLAVLDALVDTPKIEFVATKHEGAASIMADADGKLTGRPGIVLVTRGPGASNAYAGVHVAYQDSTPLIMLVGLIGRDDEEREAFQEFDLKAIFGTQTKWTAVIDNAARIPELLTRAFQVATSGRPGPVVLGLPEDMLRDVVEMGVLPAKVTPIQAAPSDEQVVEIVEILSKAKSPLIIAGGETWDEQACADLADFAAAWNLPVTCSFRSQDRMSALHSSYVGDAGLGINPALAKRIRDADVLLVLGARLGDCTTSGYTLLDVPVARQKILHIHPDANEIGRVYAPEFGVCSGMKQALSALVKRNAPIAKTVWADWTKAAREDYLIWSRPNSTSHGPVNLAAIIQHLNENLPDDAILTNGAGNYTVWVHRFYQHRRFRTQVAPTSGTMGYGLPAAIAASLRHPDRRSICFAGDGCFQMTLQELATAQQFGARVIVILVNNGMYGTIRMHQEKNYPGRVSGTDIVNPDFGKLAEAYGIATAKVEKTEQFAAAFDAVAASGKSAVIEVITDPEDLTPRFSLSELRASAQ</sequence>
<comment type="caution">
    <text evidence="7">The sequence shown here is derived from an EMBL/GenBank/DDBJ whole genome shotgun (WGS) entry which is preliminary data.</text>
</comment>
<evidence type="ECO:0000256" key="2">
    <source>
        <dbReference type="ARBA" id="ARBA00023052"/>
    </source>
</evidence>
<dbReference type="FunFam" id="3.40.50.970:FF:000007">
    <property type="entry name" value="Acetolactate synthase"/>
    <property type="match status" value="1"/>
</dbReference>
<dbReference type="Pfam" id="PF02775">
    <property type="entry name" value="TPP_enzyme_C"/>
    <property type="match status" value="1"/>
</dbReference>
<dbReference type="GO" id="GO:0009099">
    <property type="term" value="P:L-valine biosynthetic process"/>
    <property type="evidence" value="ECO:0007669"/>
    <property type="project" value="TreeGrafter"/>
</dbReference>
<dbReference type="NCBIfam" id="NF006052">
    <property type="entry name" value="PRK08199.1"/>
    <property type="match status" value="1"/>
</dbReference>
<dbReference type="InterPro" id="IPR011766">
    <property type="entry name" value="TPP_enzyme_TPP-bd"/>
</dbReference>
<feature type="domain" description="Thiamine pyrophosphate enzyme central" evidence="4">
    <location>
        <begin position="192"/>
        <end position="328"/>
    </location>
</feature>
<dbReference type="CDD" id="cd07035">
    <property type="entry name" value="TPP_PYR_POX_like"/>
    <property type="match status" value="1"/>
</dbReference>
<evidence type="ECO:0000259" key="4">
    <source>
        <dbReference type="Pfam" id="PF00205"/>
    </source>
</evidence>
<dbReference type="InterPro" id="IPR045229">
    <property type="entry name" value="TPP_enz"/>
</dbReference>
<dbReference type="PROSITE" id="PS00187">
    <property type="entry name" value="TPP_ENZYMES"/>
    <property type="match status" value="1"/>
</dbReference>
<dbReference type="OrthoDB" id="4494979at2"/>
<dbReference type="Proteomes" id="UP000076335">
    <property type="component" value="Unassembled WGS sequence"/>
</dbReference>
<dbReference type="CDD" id="cd00568">
    <property type="entry name" value="TPP_enzymes"/>
    <property type="match status" value="1"/>
</dbReference>
<dbReference type="Gene3D" id="3.40.50.970">
    <property type="match status" value="2"/>
</dbReference>
<dbReference type="PANTHER" id="PTHR18968">
    <property type="entry name" value="THIAMINE PYROPHOSPHATE ENZYMES"/>
    <property type="match status" value="1"/>
</dbReference>
<dbReference type="GO" id="GO:0009097">
    <property type="term" value="P:isoleucine biosynthetic process"/>
    <property type="evidence" value="ECO:0007669"/>
    <property type="project" value="TreeGrafter"/>
</dbReference>
<dbReference type="SUPFAM" id="SSF52518">
    <property type="entry name" value="Thiamin diphosphate-binding fold (THDP-binding)"/>
    <property type="match status" value="2"/>
</dbReference>
<gene>
    <name evidence="7" type="ORF">AUP42_08515</name>
</gene>
<dbReference type="GO" id="GO:0003984">
    <property type="term" value="F:acetolactate synthase activity"/>
    <property type="evidence" value="ECO:0007669"/>
    <property type="project" value="TreeGrafter"/>
</dbReference>
<dbReference type="GO" id="GO:0005948">
    <property type="term" value="C:acetolactate synthase complex"/>
    <property type="evidence" value="ECO:0007669"/>
    <property type="project" value="TreeGrafter"/>
</dbReference>
<dbReference type="GO" id="GO:0000287">
    <property type="term" value="F:magnesium ion binding"/>
    <property type="evidence" value="ECO:0007669"/>
    <property type="project" value="InterPro"/>
</dbReference>
<dbReference type="EMBL" id="LPVY01000002">
    <property type="protein sequence ID" value="KZB68944.1"/>
    <property type="molecule type" value="Genomic_DNA"/>
</dbReference>
<organism evidence="7 8">
    <name type="scientific">Thalassospira lucentensis</name>
    <dbReference type="NCBI Taxonomy" id="168935"/>
    <lineage>
        <taxon>Bacteria</taxon>
        <taxon>Pseudomonadati</taxon>
        <taxon>Pseudomonadota</taxon>
        <taxon>Alphaproteobacteria</taxon>
        <taxon>Rhodospirillales</taxon>
        <taxon>Thalassospiraceae</taxon>
        <taxon>Thalassospira</taxon>
    </lineage>
</organism>
<dbReference type="InterPro" id="IPR012000">
    <property type="entry name" value="Thiamin_PyroP_enz_cen_dom"/>
</dbReference>
<evidence type="ECO:0000256" key="1">
    <source>
        <dbReference type="ARBA" id="ARBA00007812"/>
    </source>
</evidence>
<feature type="domain" description="Thiamine pyrophosphate enzyme N-terminal TPP-binding" evidence="6">
    <location>
        <begin position="3"/>
        <end position="120"/>
    </location>
</feature>
<feature type="domain" description="Thiamine pyrophosphate enzyme TPP-binding" evidence="5">
    <location>
        <begin position="387"/>
        <end position="533"/>
    </location>
</feature>
<dbReference type="Pfam" id="PF00205">
    <property type="entry name" value="TPP_enzyme_M"/>
    <property type="match status" value="1"/>
</dbReference>
<dbReference type="GO" id="GO:0050660">
    <property type="term" value="F:flavin adenine dinucleotide binding"/>
    <property type="evidence" value="ECO:0007669"/>
    <property type="project" value="TreeGrafter"/>
</dbReference>
<dbReference type="InterPro" id="IPR012001">
    <property type="entry name" value="Thiamin_PyroP_enz_TPP-bd_dom"/>
</dbReference>
<evidence type="ECO:0000259" key="6">
    <source>
        <dbReference type="Pfam" id="PF02776"/>
    </source>
</evidence>
<keyword evidence="2 3" id="KW-0786">Thiamine pyrophosphate</keyword>
<evidence type="ECO:0000256" key="3">
    <source>
        <dbReference type="RuleBase" id="RU362132"/>
    </source>
</evidence>
<dbReference type="GO" id="GO:0030976">
    <property type="term" value="F:thiamine pyrophosphate binding"/>
    <property type="evidence" value="ECO:0007669"/>
    <property type="project" value="InterPro"/>
</dbReference>
<comment type="similarity">
    <text evidence="1 3">Belongs to the TPP enzyme family.</text>
</comment>
<dbReference type="Gene3D" id="3.40.50.1220">
    <property type="entry name" value="TPP-binding domain"/>
    <property type="match status" value="1"/>
</dbReference>
<dbReference type="Pfam" id="PF02776">
    <property type="entry name" value="TPP_enzyme_N"/>
    <property type="match status" value="1"/>
</dbReference>
<dbReference type="AlphaFoldDB" id="A0A154LAF7"/>
<evidence type="ECO:0000259" key="5">
    <source>
        <dbReference type="Pfam" id="PF02775"/>
    </source>
</evidence>